<evidence type="ECO:0000313" key="1">
    <source>
        <dbReference type="EMBL" id="KAG2215748.1"/>
    </source>
</evidence>
<dbReference type="PANTHER" id="PTHR46579">
    <property type="entry name" value="F5/8 TYPE C DOMAIN-CONTAINING PROTEIN-RELATED"/>
    <property type="match status" value="1"/>
</dbReference>
<keyword evidence="2" id="KW-1185">Reference proteome</keyword>
<sequence length="495" mass="55728">MSNIDTRSYLCFCPSCQQRNPGRGFLVGGRTYYAHQNAAIINEAITGAPSVESDDGDTGMDIDNNYYGDVSNNNFPDYDDGYDEDYNDEGEYTDADGLLPEQFDPREDEEHDINSDEEIRLAIDIEFDGMIVDDNKAHEINIPTGSPLDHLPNPLIYIFVFLVLFQINHISERIANTLISFISVLIGSFVGEEIRQCIPHSIAGIKNPERCTNPSRRMNGTLCDTPLIKSTSTNNRGTLYKKYAYYPLEDSLKRLFMRDNFEEKIEQWKSRPMEPGLFNDFTTFDSGYPCGTIYLVCNNLPRSDRFKIENVILVGVMPGPKEPSTYEINSYLEPLMESLLRLFNGITIPTFQEPNGTAIRAVLLNIACDIPAARKVGGFTSHNSTQACHKCTREFVVFPGTSNLDYSGNVIDREHGLRTRESNASAAAQWLEAKSQAARTRIEHETDPMHNLFLRTADRMVRIWREYGLLTNADGSDMQELADGIVLPPGVPSFN</sequence>
<organism evidence="1 2">
    <name type="scientific">Circinella minor</name>
    <dbReference type="NCBI Taxonomy" id="1195481"/>
    <lineage>
        <taxon>Eukaryota</taxon>
        <taxon>Fungi</taxon>
        <taxon>Fungi incertae sedis</taxon>
        <taxon>Mucoromycota</taxon>
        <taxon>Mucoromycotina</taxon>
        <taxon>Mucoromycetes</taxon>
        <taxon>Mucorales</taxon>
        <taxon>Lichtheimiaceae</taxon>
        <taxon>Circinella</taxon>
    </lineage>
</organism>
<dbReference type="EMBL" id="JAEPRB010000490">
    <property type="protein sequence ID" value="KAG2215748.1"/>
    <property type="molecule type" value="Genomic_DNA"/>
</dbReference>
<dbReference type="PANTHER" id="PTHR46579:SF2">
    <property type="entry name" value="C2H2-TYPE DOMAIN-CONTAINING PROTEIN"/>
    <property type="match status" value="1"/>
</dbReference>
<evidence type="ECO:0008006" key="3">
    <source>
        <dbReference type="Google" id="ProtNLM"/>
    </source>
</evidence>
<comment type="caution">
    <text evidence="1">The sequence shown here is derived from an EMBL/GenBank/DDBJ whole genome shotgun (WGS) entry which is preliminary data.</text>
</comment>
<protein>
    <recommendedName>
        <fullName evidence="3">Transposase domain-containing protein</fullName>
    </recommendedName>
</protein>
<accession>A0A8H7RSB8</accession>
<name>A0A8H7RSB8_9FUNG</name>
<proteinExistence type="predicted"/>
<dbReference type="Proteomes" id="UP000646827">
    <property type="component" value="Unassembled WGS sequence"/>
</dbReference>
<dbReference type="OrthoDB" id="2439011at2759"/>
<reference evidence="1 2" key="1">
    <citation type="submission" date="2020-12" db="EMBL/GenBank/DDBJ databases">
        <title>Metabolic potential, ecology and presence of endohyphal bacteria is reflected in genomic diversity of Mucoromycotina.</title>
        <authorList>
            <person name="Muszewska A."/>
            <person name="Okrasinska A."/>
            <person name="Steczkiewicz K."/>
            <person name="Drgas O."/>
            <person name="Orlowska M."/>
            <person name="Perlinska-Lenart U."/>
            <person name="Aleksandrzak-Piekarczyk T."/>
            <person name="Szatraj K."/>
            <person name="Zielenkiewicz U."/>
            <person name="Pilsyk S."/>
            <person name="Malc E."/>
            <person name="Mieczkowski P."/>
            <person name="Kruszewska J.S."/>
            <person name="Biernat P."/>
            <person name="Pawlowska J."/>
        </authorList>
    </citation>
    <scope>NUCLEOTIDE SEQUENCE [LARGE SCALE GENOMIC DNA]</scope>
    <source>
        <strain evidence="1 2">CBS 142.35</strain>
    </source>
</reference>
<dbReference type="InterPro" id="IPR004242">
    <property type="entry name" value="Transposase_21"/>
</dbReference>
<gene>
    <name evidence="1" type="ORF">INT45_005205</name>
</gene>
<evidence type="ECO:0000313" key="2">
    <source>
        <dbReference type="Proteomes" id="UP000646827"/>
    </source>
</evidence>
<dbReference type="AlphaFoldDB" id="A0A8H7RSB8"/>
<dbReference type="Pfam" id="PF02992">
    <property type="entry name" value="Transposase_21"/>
    <property type="match status" value="1"/>
</dbReference>